<name>A0ABW2TEF9_9ACTN</name>
<gene>
    <name evidence="1" type="ORF">ACFQVD_41960</name>
</gene>
<accession>A0ABW2TEF9</accession>
<evidence type="ECO:0000313" key="1">
    <source>
        <dbReference type="EMBL" id="MFC7606682.1"/>
    </source>
</evidence>
<reference evidence="2" key="1">
    <citation type="journal article" date="2019" name="Int. J. Syst. Evol. Microbiol.">
        <title>The Global Catalogue of Microorganisms (GCM) 10K type strain sequencing project: providing services to taxonomists for standard genome sequencing and annotation.</title>
        <authorList>
            <consortium name="The Broad Institute Genomics Platform"/>
            <consortium name="The Broad Institute Genome Sequencing Center for Infectious Disease"/>
            <person name="Wu L."/>
            <person name="Ma J."/>
        </authorList>
    </citation>
    <scope>NUCLEOTIDE SEQUENCE [LARGE SCALE GENOMIC DNA]</scope>
    <source>
        <strain evidence="2">JCM 10083</strain>
    </source>
</reference>
<dbReference type="Proteomes" id="UP001596514">
    <property type="component" value="Unassembled WGS sequence"/>
</dbReference>
<keyword evidence="2" id="KW-1185">Reference proteome</keyword>
<dbReference type="RefSeq" id="WP_343974362.1">
    <property type="nucleotide sequence ID" value="NZ_BAAAGK010000120.1"/>
</dbReference>
<sequence>MSGEVSESAALLNIEGADVHMANILATLSDTVWVSNKTFVVIDEEIYSAKEGTEGTEDPWGGPDGEWDWFATSGNGLLVTTEFGDQVVDVRFELWDGPPFSSEPWTKEWEGEIALFSGTICLADWVEHPPARLIFDLGRRETVWGVHAYMWRLREPMTNDRHGTSYDLEFYLVQFWEQR</sequence>
<comment type="caution">
    <text evidence="1">The sequence shown here is derived from an EMBL/GenBank/DDBJ whole genome shotgun (WGS) entry which is preliminary data.</text>
</comment>
<evidence type="ECO:0000313" key="2">
    <source>
        <dbReference type="Proteomes" id="UP001596514"/>
    </source>
</evidence>
<proteinExistence type="predicted"/>
<protein>
    <submittedName>
        <fullName evidence="1">Uncharacterized protein</fullName>
    </submittedName>
</protein>
<dbReference type="EMBL" id="JBHTEE010000001">
    <property type="protein sequence ID" value="MFC7606682.1"/>
    <property type="molecule type" value="Genomic_DNA"/>
</dbReference>
<organism evidence="1 2">
    <name type="scientific">Streptosporangium amethystogenes subsp. fukuiense</name>
    <dbReference type="NCBI Taxonomy" id="698418"/>
    <lineage>
        <taxon>Bacteria</taxon>
        <taxon>Bacillati</taxon>
        <taxon>Actinomycetota</taxon>
        <taxon>Actinomycetes</taxon>
        <taxon>Streptosporangiales</taxon>
        <taxon>Streptosporangiaceae</taxon>
        <taxon>Streptosporangium</taxon>
    </lineage>
</organism>